<dbReference type="GO" id="GO:0009611">
    <property type="term" value="P:response to wounding"/>
    <property type="evidence" value="ECO:0007669"/>
    <property type="project" value="InterPro"/>
</dbReference>
<sequence>MVNATSIASLLFIVIGGIVALVIITNRRNELVEQNRVSTPMLSTPKRNGPWPTCVGMDAEQCKTMIKSNSKHPLHIEIIPEDSMVTMEVNPNRVRIRVDEDNVVTYVPDRG</sequence>
<evidence type="ECO:0000256" key="3">
    <source>
        <dbReference type="ARBA" id="ARBA00022900"/>
    </source>
</evidence>
<dbReference type="SUPFAM" id="SSF54654">
    <property type="entry name" value="CI-2 family of serine protease inhibitors"/>
    <property type="match status" value="1"/>
</dbReference>
<keyword evidence="4" id="KW-0472">Membrane</keyword>
<evidence type="ECO:0000313" key="5">
    <source>
        <dbReference type="EMBL" id="CAD9282040.1"/>
    </source>
</evidence>
<accession>A0A7S1Y5Y2</accession>
<keyword evidence="4" id="KW-1133">Transmembrane helix</keyword>
<dbReference type="PANTHER" id="PTHR33091:SF29">
    <property type="entry name" value="SUBTILISIN INHIBITOR 1"/>
    <property type="match status" value="1"/>
</dbReference>
<gene>
    <name evidence="5" type="ORF">GOCE00092_LOCUS10951</name>
</gene>
<comment type="similarity">
    <text evidence="1">Belongs to the protease inhibitor I13 (potato type I serine protease inhibitor) family.</text>
</comment>
<evidence type="ECO:0000256" key="4">
    <source>
        <dbReference type="SAM" id="Phobius"/>
    </source>
</evidence>
<dbReference type="GO" id="GO:0004867">
    <property type="term" value="F:serine-type endopeptidase inhibitor activity"/>
    <property type="evidence" value="ECO:0007669"/>
    <property type="project" value="UniProtKB-KW"/>
</dbReference>
<proteinExistence type="inferred from homology"/>
<name>A0A7S1Y5Y2_9STRA</name>
<dbReference type="AlphaFoldDB" id="A0A7S1Y5Y2"/>
<dbReference type="InterPro" id="IPR000864">
    <property type="entry name" value="Prot_inh_pot1"/>
</dbReference>
<reference evidence="5" key="1">
    <citation type="submission" date="2021-01" db="EMBL/GenBank/DDBJ databases">
        <authorList>
            <person name="Corre E."/>
            <person name="Pelletier E."/>
            <person name="Niang G."/>
            <person name="Scheremetjew M."/>
            <person name="Finn R."/>
            <person name="Kale V."/>
            <person name="Holt S."/>
            <person name="Cochrane G."/>
            <person name="Meng A."/>
            <person name="Brown T."/>
            <person name="Cohen L."/>
        </authorList>
    </citation>
    <scope>NUCLEOTIDE SEQUENCE</scope>
    <source>
        <strain evidence="5">CCMP 410</strain>
    </source>
</reference>
<dbReference type="Pfam" id="PF00280">
    <property type="entry name" value="potato_inhibit"/>
    <property type="match status" value="1"/>
</dbReference>
<evidence type="ECO:0008006" key="6">
    <source>
        <dbReference type="Google" id="ProtNLM"/>
    </source>
</evidence>
<dbReference type="PANTHER" id="PTHR33091">
    <property type="entry name" value="PROTEIN, PUTATIVE, EXPRESSED-RELATED"/>
    <property type="match status" value="1"/>
</dbReference>
<dbReference type="InterPro" id="IPR036354">
    <property type="entry name" value="Prot_inh_pot1_sf"/>
</dbReference>
<feature type="transmembrane region" description="Helical" evidence="4">
    <location>
        <begin position="6"/>
        <end position="26"/>
    </location>
</feature>
<protein>
    <recommendedName>
        <fullName evidence="6">Subtilisin inhibitor domain-containing protein</fullName>
    </recommendedName>
</protein>
<evidence type="ECO:0000256" key="2">
    <source>
        <dbReference type="ARBA" id="ARBA00022690"/>
    </source>
</evidence>
<dbReference type="PRINTS" id="PR00292">
    <property type="entry name" value="POTATOINHBTR"/>
</dbReference>
<evidence type="ECO:0000256" key="1">
    <source>
        <dbReference type="ARBA" id="ARBA00008210"/>
    </source>
</evidence>
<keyword evidence="4" id="KW-0812">Transmembrane</keyword>
<organism evidence="5">
    <name type="scientific">Grammatophora oceanica</name>
    <dbReference type="NCBI Taxonomy" id="210454"/>
    <lineage>
        <taxon>Eukaryota</taxon>
        <taxon>Sar</taxon>
        <taxon>Stramenopiles</taxon>
        <taxon>Ochrophyta</taxon>
        <taxon>Bacillariophyta</taxon>
        <taxon>Fragilariophyceae</taxon>
        <taxon>Fragilariophycidae</taxon>
        <taxon>Rhabdonematales</taxon>
        <taxon>Grammatophoraceae</taxon>
        <taxon>Grammatophora</taxon>
    </lineage>
</organism>
<dbReference type="Gene3D" id="3.30.10.10">
    <property type="entry name" value="Trypsin Inhibitor V, subunit A"/>
    <property type="match status" value="1"/>
</dbReference>
<keyword evidence="2" id="KW-0646">Protease inhibitor</keyword>
<keyword evidence="3" id="KW-0722">Serine protease inhibitor</keyword>
<dbReference type="EMBL" id="HBGK01021443">
    <property type="protein sequence ID" value="CAD9282040.1"/>
    <property type="molecule type" value="Transcribed_RNA"/>
</dbReference>